<dbReference type="AlphaFoldDB" id="A0A7E4VEB8"/>
<accession>A0A7E4VEB8</accession>
<dbReference type="PANTHER" id="PTHR11024">
    <property type="entry name" value="NUCLEAR PORE COMPLEX PROTEIN SEC13 / SEH1 FAMILY MEMBER"/>
    <property type="match status" value="1"/>
</dbReference>
<evidence type="ECO:0000256" key="11">
    <source>
        <dbReference type="ARBA" id="ARBA00023132"/>
    </source>
</evidence>
<evidence type="ECO:0000256" key="7">
    <source>
        <dbReference type="ARBA" id="ARBA00022737"/>
    </source>
</evidence>
<reference evidence="15" key="2">
    <citation type="submission" date="2020-10" db="UniProtKB">
        <authorList>
            <consortium name="WormBaseParasite"/>
        </authorList>
    </citation>
    <scope>IDENTIFICATION</scope>
</reference>
<dbReference type="InterPro" id="IPR015943">
    <property type="entry name" value="WD40/YVTN_repeat-like_dom_sf"/>
</dbReference>
<evidence type="ECO:0000256" key="12">
    <source>
        <dbReference type="ARBA" id="ARBA00023228"/>
    </source>
</evidence>
<dbReference type="GO" id="GO:0031080">
    <property type="term" value="C:nuclear pore outer ring"/>
    <property type="evidence" value="ECO:0007669"/>
    <property type="project" value="TreeGrafter"/>
</dbReference>
<comment type="subcellular location">
    <subcellularLocation>
        <location evidence="1">Lysosome</location>
    </subcellularLocation>
    <subcellularLocation>
        <location evidence="2">Nucleus</location>
        <location evidence="2">Nuclear pore complex</location>
    </subcellularLocation>
</comment>
<dbReference type="InterPro" id="IPR037363">
    <property type="entry name" value="Sec13/Seh1_fam"/>
</dbReference>
<keyword evidence="12" id="KW-0458">Lysosome</keyword>
<proteinExistence type="inferred from homology"/>
<evidence type="ECO:0000256" key="10">
    <source>
        <dbReference type="ARBA" id="ARBA00023010"/>
    </source>
</evidence>
<keyword evidence="11" id="KW-0906">Nuclear pore complex</keyword>
<evidence type="ECO:0000313" key="15">
    <source>
        <dbReference type="WBParaSite" id="Pan_g19869.t1"/>
    </source>
</evidence>
<dbReference type="GO" id="GO:0005764">
    <property type="term" value="C:lysosome"/>
    <property type="evidence" value="ECO:0007669"/>
    <property type="project" value="UniProtKB-SubCell"/>
</dbReference>
<evidence type="ECO:0000256" key="8">
    <source>
        <dbReference type="ARBA" id="ARBA00022816"/>
    </source>
</evidence>
<evidence type="ECO:0000313" key="14">
    <source>
        <dbReference type="Proteomes" id="UP000492821"/>
    </source>
</evidence>
<dbReference type="GO" id="GO:0005198">
    <property type="term" value="F:structural molecule activity"/>
    <property type="evidence" value="ECO:0007669"/>
    <property type="project" value="InterPro"/>
</dbReference>
<dbReference type="GO" id="GO:0032527">
    <property type="term" value="P:protein exit from endoplasmic reticulum"/>
    <property type="evidence" value="ECO:0007669"/>
    <property type="project" value="TreeGrafter"/>
</dbReference>
<comment type="similarity">
    <text evidence="3">Belongs to the WD repeat SEC13 family.</text>
</comment>
<dbReference type="GO" id="GO:0090114">
    <property type="term" value="P:COPII-coated vesicle budding"/>
    <property type="evidence" value="ECO:0007669"/>
    <property type="project" value="TreeGrafter"/>
</dbReference>
<organism evidence="14 15">
    <name type="scientific">Panagrellus redivivus</name>
    <name type="common">Microworm</name>
    <dbReference type="NCBI Taxonomy" id="6233"/>
    <lineage>
        <taxon>Eukaryota</taxon>
        <taxon>Metazoa</taxon>
        <taxon>Ecdysozoa</taxon>
        <taxon>Nematoda</taxon>
        <taxon>Chromadorea</taxon>
        <taxon>Rhabditida</taxon>
        <taxon>Tylenchina</taxon>
        <taxon>Panagrolaimomorpha</taxon>
        <taxon>Panagrolaimoidea</taxon>
        <taxon>Panagrolaimidae</taxon>
        <taxon>Panagrellus</taxon>
    </lineage>
</organism>
<dbReference type="Pfam" id="PF00400">
    <property type="entry name" value="WD40"/>
    <property type="match status" value="6"/>
</dbReference>
<name>A0A7E4VEB8_PANRE</name>
<dbReference type="PANTHER" id="PTHR11024:SF2">
    <property type="entry name" value="PROTEIN SEC13 HOMOLOG"/>
    <property type="match status" value="1"/>
</dbReference>
<dbReference type="GO" id="GO:0051028">
    <property type="term" value="P:mRNA transport"/>
    <property type="evidence" value="ECO:0007669"/>
    <property type="project" value="UniProtKB-KW"/>
</dbReference>
<evidence type="ECO:0000256" key="3">
    <source>
        <dbReference type="ARBA" id="ARBA00010102"/>
    </source>
</evidence>
<keyword evidence="7" id="KW-0677">Repeat</keyword>
<dbReference type="GO" id="GO:0006606">
    <property type="term" value="P:protein import into nucleus"/>
    <property type="evidence" value="ECO:0007669"/>
    <property type="project" value="TreeGrafter"/>
</dbReference>
<dbReference type="InterPro" id="IPR001680">
    <property type="entry name" value="WD40_rpt"/>
</dbReference>
<keyword evidence="14" id="KW-1185">Reference proteome</keyword>
<sequence>MVSMQARIETSHRDVVHDAQLNFYGNRLATCSSDKVVKIFEIKANGQSFPLAELTGHDGPVWQVAWAHPQFENTIATCSYDRKAIVWREVNGKWQKVYEYKQHNASVNSISWAPHQLGMIFACCSTDGSISVVEFKNDMWEPLRIPDAHKDGVNSISWAPARPKGRNGAAIEYEPKRLVSGGNDQLVKVWKAVPDGPNNTTYIVDVELQQHTDWVRDVAWAPCDQFGATCIASCGCDKQLVVWKCTDLENKMWSSQVLNKFDDIIWHVSWSLCATMLAVAGADNKVSLWQERTPNNWLEVSSEEEHHDEDG</sequence>
<keyword evidence="9" id="KW-0653">Protein transport</keyword>
<evidence type="ECO:0000256" key="5">
    <source>
        <dbReference type="ARBA" id="ARBA00022448"/>
    </source>
</evidence>
<dbReference type="Proteomes" id="UP000492821">
    <property type="component" value="Unassembled WGS sequence"/>
</dbReference>
<keyword evidence="13" id="KW-0539">Nucleus</keyword>
<dbReference type="SMART" id="SM00320">
    <property type="entry name" value="WD40"/>
    <property type="match status" value="6"/>
</dbReference>
<dbReference type="InterPro" id="IPR036322">
    <property type="entry name" value="WD40_repeat_dom_sf"/>
</dbReference>
<evidence type="ECO:0000256" key="1">
    <source>
        <dbReference type="ARBA" id="ARBA00004371"/>
    </source>
</evidence>
<dbReference type="Gene3D" id="2.130.10.10">
    <property type="entry name" value="YVTN repeat-like/Quinoprotein amine dehydrogenase"/>
    <property type="match status" value="1"/>
</dbReference>
<evidence type="ECO:0000256" key="6">
    <source>
        <dbReference type="ARBA" id="ARBA00022574"/>
    </source>
</evidence>
<keyword evidence="6" id="KW-0853">WD repeat</keyword>
<dbReference type="WBParaSite" id="Pan_g19869.t1">
    <property type="protein sequence ID" value="Pan_g19869.t1"/>
    <property type="gene ID" value="Pan_g19869"/>
</dbReference>
<dbReference type="GO" id="GO:0032008">
    <property type="term" value="P:positive regulation of TOR signaling"/>
    <property type="evidence" value="ECO:0007669"/>
    <property type="project" value="TreeGrafter"/>
</dbReference>
<evidence type="ECO:0000256" key="4">
    <source>
        <dbReference type="ARBA" id="ARBA00019195"/>
    </source>
</evidence>
<reference evidence="14" key="1">
    <citation type="journal article" date="2013" name="Genetics">
        <title>The draft genome and transcriptome of Panagrellus redivivus are shaped by the harsh demands of a free-living lifestyle.</title>
        <authorList>
            <person name="Srinivasan J."/>
            <person name="Dillman A.R."/>
            <person name="Macchietto M.G."/>
            <person name="Heikkinen L."/>
            <person name="Lakso M."/>
            <person name="Fracchia K.M."/>
            <person name="Antoshechkin I."/>
            <person name="Mortazavi A."/>
            <person name="Wong G."/>
            <person name="Sternberg P.W."/>
        </authorList>
    </citation>
    <scope>NUCLEOTIDE SEQUENCE [LARGE SCALE GENOMIC DNA]</scope>
    <source>
        <strain evidence="14">MT8872</strain>
    </source>
</reference>
<dbReference type="GO" id="GO:0030127">
    <property type="term" value="C:COPII vesicle coat"/>
    <property type="evidence" value="ECO:0007669"/>
    <property type="project" value="TreeGrafter"/>
</dbReference>
<keyword evidence="8" id="KW-0509">mRNA transport</keyword>
<dbReference type="SUPFAM" id="SSF50978">
    <property type="entry name" value="WD40 repeat-like"/>
    <property type="match status" value="1"/>
</dbReference>
<protein>
    <recommendedName>
        <fullName evidence="4">Protein SEC13 homolog</fullName>
    </recommendedName>
</protein>
<keyword evidence="5" id="KW-0813">Transport</keyword>
<evidence type="ECO:0000256" key="2">
    <source>
        <dbReference type="ARBA" id="ARBA00004567"/>
    </source>
</evidence>
<evidence type="ECO:0000256" key="9">
    <source>
        <dbReference type="ARBA" id="ARBA00022927"/>
    </source>
</evidence>
<keyword evidence="10" id="KW-0811">Translocation</keyword>
<evidence type="ECO:0000256" key="13">
    <source>
        <dbReference type="ARBA" id="ARBA00023242"/>
    </source>
</evidence>